<dbReference type="SUPFAM" id="SSF51905">
    <property type="entry name" value="FAD/NAD(P)-binding domain"/>
    <property type="match status" value="1"/>
</dbReference>
<dbReference type="OrthoDB" id="9773233at2"/>
<evidence type="ECO:0008006" key="3">
    <source>
        <dbReference type="Google" id="ProtNLM"/>
    </source>
</evidence>
<dbReference type="Gene3D" id="3.50.50.60">
    <property type="entry name" value="FAD/NAD(P)-binding domain"/>
    <property type="match status" value="1"/>
</dbReference>
<dbReference type="Proteomes" id="UP000193487">
    <property type="component" value="Unassembled WGS sequence"/>
</dbReference>
<dbReference type="RefSeq" id="WP_045375862.1">
    <property type="nucleotide sequence ID" value="NZ_BBKA01000030.1"/>
</dbReference>
<dbReference type="Pfam" id="PF13450">
    <property type="entry name" value="NAD_binding_8"/>
    <property type="match status" value="1"/>
</dbReference>
<keyword evidence="2" id="KW-1185">Reference proteome</keyword>
<reference evidence="1 2" key="1">
    <citation type="submission" date="2016-01" db="EMBL/GenBank/DDBJ databases">
        <title>The new phylogeny of the genus Mycobacterium.</title>
        <authorList>
            <person name="Tarcisio F."/>
            <person name="Conor M."/>
            <person name="Antonella G."/>
            <person name="Elisabetta G."/>
            <person name="Giulia F.S."/>
            <person name="Sara T."/>
            <person name="Anna F."/>
            <person name="Clotilde B."/>
            <person name="Roberto B."/>
            <person name="Veronica D.S."/>
            <person name="Fabio R."/>
            <person name="Monica P."/>
            <person name="Olivier J."/>
            <person name="Enrico T."/>
            <person name="Nicola S."/>
        </authorList>
    </citation>
    <scope>NUCLEOTIDE SEQUENCE [LARGE SCALE GENOMIC DNA]</scope>
    <source>
        <strain evidence="1 2">DSM 45166</strain>
    </source>
</reference>
<evidence type="ECO:0000313" key="2">
    <source>
        <dbReference type="Proteomes" id="UP000193487"/>
    </source>
</evidence>
<dbReference type="EMBL" id="LQPE01000143">
    <property type="protein sequence ID" value="ORW00912.1"/>
    <property type="molecule type" value="Genomic_DNA"/>
</dbReference>
<dbReference type="AlphaFoldDB" id="A0A1X1XPY0"/>
<name>A0A1X1XPY0_9MYCO</name>
<organism evidence="1 2">
    <name type="scientific">Mycobacterium kyorinense</name>
    <dbReference type="NCBI Taxonomy" id="487514"/>
    <lineage>
        <taxon>Bacteria</taxon>
        <taxon>Bacillati</taxon>
        <taxon>Actinomycetota</taxon>
        <taxon>Actinomycetes</taxon>
        <taxon>Mycobacteriales</taxon>
        <taxon>Mycobacteriaceae</taxon>
        <taxon>Mycobacterium</taxon>
    </lineage>
</organism>
<proteinExistence type="predicted"/>
<gene>
    <name evidence="1" type="ORF">AWC14_09170</name>
</gene>
<accession>A0A1X1XPY0</accession>
<dbReference type="InterPro" id="IPR036188">
    <property type="entry name" value="FAD/NAD-bd_sf"/>
</dbReference>
<protein>
    <recommendedName>
        <fullName evidence="3">NAD(P)/FAD-dependent oxidoreductase</fullName>
    </recommendedName>
</protein>
<evidence type="ECO:0000313" key="1">
    <source>
        <dbReference type="EMBL" id="ORW00912.1"/>
    </source>
</evidence>
<sequence>MRTIETDYLVVGAGAMGMAFTDTLVAETDARVVVVDRGHQPGGHWTRAYPYVRLHQPSASYGVNSRTLGSDALDQSGWNKGLYELATAGDVCAYFDRVMQQDLLPTGRVSYFPMSEYLGEGRIRDLAGMEYSVGVRRRVVDATFLHTVVPSMRPPPYQVADGIGCVPPNELPDHAPGRDRYVIVGAGKTGMDACLWLLGNGIPPERLTWIMPRDSWLLDRANVQPGPQFFNRFRASFAARLQSAAAASSVEDLFERLEATGNLLRLDPSVRPTMYRCATVSSAELTQLRRIGDIVRLGRVERIESEKIILTDGTIAADPSTLYIDCTADGLERHSATAIFDGNLITLQSVRGCQQVFSASLIAHIEAAYDDDLAKNQLCVPVPHPDTDLDWLEMTLAEQRNEIRWISDPQLMDWLASARLNLLRDMYAPLLQRPRARERLLGMIKSALQAANDNLERLNTVPSDSPTKIRT</sequence>
<comment type="caution">
    <text evidence="1">The sequence shown here is derived from an EMBL/GenBank/DDBJ whole genome shotgun (WGS) entry which is preliminary data.</text>
</comment>